<gene>
    <name evidence="4" type="ORF">PG915_21225</name>
</gene>
<name>A0AAU8BQA7_9VIBR</name>
<dbReference type="KEGG" id="vck:PG915_21225"/>
<dbReference type="InterPro" id="IPR009742">
    <property type="entry name" value="Curlin_rpt"/>
</dbReference>
<dbReference type="GO" id="GO:0009289">
    <property type="term" value="C:pilus"/>
    <property type="evidence" value="ECO:0007669"/>
    <property type="project" value="InterPro"/>
</dbReference>
<keyword evidence="2 3" id="KW-0732">Signal</keyword>
<comment type="similarity">
    <text evidence="1">Belongs to the CsgA/CsgB family.</text>
</comment>
<evidence type="ECO:0000256" key="1">
    <source>
        <dbReference type="ARBA" id="ARBA00009766"/>
    </source>
</evidence>
<feature type="signal peptide" evidence="3">
    <location>
        <begin position="1"/>
        <end position="30"/>
    </location>
</feature>
<accession>A0AAU8BQA7</accession>
<dbReference type="RefSeq" id="WP_353498986.1">
    <property type="nucleotide sequence ID" value="NZ_CP115921.1"/>
</dbReference>
<dbReference type="GO" id="GO:0007155">
    <property type="term" value="P:cell adhesion"/>
    <property type="evidence" value="ECO:0007669"/>
    <property type="project" value="InterPro"/>
</dbReference>
<protein>
    <submittedName>
        <fullName evidence="4">Curlin subunit CsgB</fullName>
    </submittedName>
</protein>
<dbReference type="Pfam" id="PF07012">
    <property type="entry name" value="Curlin_rpt"/>
    <property type="match status" value="1"/>
</dbReference>
<dbReference type="AlphaFoldDB" id="A0AAU8BQA7"/>
<organism evidence="4">
    <name type="scientific">Vibrio chaetopteri</name>
    <dbReference type="NCBI Taxonomy" id="3016528"/>
    <lineage>
        <taxon>Bacteria</taxon>
        <taxon>Pseudomonadati</taxon>
        <taxon>Pseudomonadota</taxon>
        <taxon>Gammaproteobacteria</taxon>
        <taxon>Vibrionales</taxon>
        <taxon>Vibrionaceae</taxon>
        <taxon>Vibrio</taxon>
    </lineage>
</organism>
<dbReference type="EMBL" id="CP115921">
    <property type="protein sequence ID" value="XCD17813.1"/>
    <property type="molecule type" value="Genomic_DNA"/>
</dbReference>
<evidence type="ECO:0000256" key="3">
    <source>
        <dbReference type="SAM" id="SignalP"/>
    </source>
</evidence>
<feature type="chain" id="PRO_5043817993" evidence="3">
    <location>
        <begin position="31"/>
        <end position="220"/>
    </location>
</feature>
<evidence type="ECO:0000313" key="4">
    <source>
        <dbReference type="EMBL" id="XCD17813.1"/>
    </source>
</evidence>
<proteinExistence type="inferred from homology"/>
<reference evidence="4" key="1">
    <citation type="submission" date="2023-01" db="EMBL/GenBank/DDBJ databases">
        <title>Vibrio sp. CB1-14 genome sequencing.</title>
        <authorList>
            <person name="Otstavnykh N."/>
            <person name="Isaeva M."/>
            <person name="Meleshko D."/>
        </authorList>
    </citation>
    <scope>NUCLEOTIDE SEQUENCE</scope>
    <source>
        <strain evidence="4">CB1-14</strain>
    </source>
</reference>
<sequence>MVLNNKMLKSKGLTTVLCSVVFAAGGSVQAATFWYAPNGGLSAPPGTFLDGVSENVVTDYDAFVTGASSDLDNYSEVHSVNVVDSVAIIVQEGGSVSRAGNKAKVVQRDGANNTALVTQSGRNHTAYITQTGSSNAAYVGQLGRNAEALIEQNGDNNLALIGQANYGLAGSQLSISQRSDNNIAVVAGAGAANLGISQDGGDTAIINASALMRVYINQGN</sequence>
<evidence type="ECO:0000256" key="2">
    <source>
        <dbReference type="ARBA" id="ARBA00022729"/>
    </source>
</evidence>